<organism evidence="3 4">
    <name type="scientific">Lactuca virosa</name>
    <dbReference type="NCBI Taxonomy" id="75947"/>
    <lineage>
        <taxon>Eukaryota</taxon>
        <taxon>Viridiplantae</taxon>
        <taxon>Streptophyta</taxon>
        <taxon>Embryophyta</taxon>
        <taxon>Tracheophyta</taxon>
        <taxon>Spermatophyta</taxon>
        <taxon>Magnoliopsida</taxon>
        <taxon>eudicotyledons</taxon>
        <taxon>Gunneridae</taxon>
        <taxon>Pentapetalae</taxon>
        <taxon>asterids</taxon>
        <taxon>campanulids</taxon>
        <taxon>Asterales</taxon>
        <taxon>Asteraceae</taxon>
        <taxon>Cichorioideae</taxon>
        <taxon>Cichorieae</taxon>
        <taxon>Lactucinae</taxon>
        <taxon>Lactuca</taxon>
    </lineage>
</organism>
<name>A0AAU9M5Y4_9ASTR</name>
<accession>A0AAU9M5Y4</accession>
<dbReference type="PANTHER" id="PTHR10182:SF26">
    <property type="entry name" value="ARMADILLO-LIKE HELICAL, MO25-LIKE PROTEIN-RELATED"/>
    <property type="match status" value="1"/>
</dbReference>
<sequence>MSNFWQLKGEERAWTPQVSAKYILEPDHIKKLFKSTQDLSFDIASDATSIFRVNHLESFMFFYQLQFLLPCILYICLPARSNVIGSFKYPVMVRYVCSLDNMRIIMNILRDSNKTIQLEAFHLFKPFPANQKKPPQIVNALFANRSKLICFFNNFTFEKDKK</sequence>
<evidence type="ECO:0000256" key="1">
    <source>
        <dbReference type="ARBA" id="ARBA00011012"/>
    </source>
</evidence>
<dbReference type="InterPro" id="IPR013878">
    <property type="entry name" value="Mo25"/>
</dbReference>
<evidence type="ECO:0000256" key="2">
    <source>
        <dbReference type="SAM" id="Phobius"/>
    </source>
</evidence>
<gene>
    <name evidence="3" type="ORF">LVIROSA_LOCUS8383</name>
</gene>
<dbReference type="InterPro" id="IPR016024">
    <property type="entry name" value="ARM-type_fold"/>
</dbReference>
<dbReference type="PANTHER" id="PTHR10182">
    <property type="entry name" value="CALCIUM-BINDING PROTEIN 39-RELATED"/>
    <property type="match status" value="1"/>
</dbReference>
<dbReference type="Pfam" id="PF08569">
    <property type="entry name" value="Mo25"/>
    <property type="match status" value="1"/>
</dbReference>
<protein>
    <submittedName>
        <fullName evidence="3">Uncharacterized protein</fullName>
    </submittedName>
</protein>
<dbReference type="GO" id="GO:0035556">
    <property type="term" value="P:intracellular signal transduction"/>
    <property type="evidence" value="ECO:0007669"/>
    <property type="project" value="TreeGrafter"/>
</dbReference>
<dbReference type="Proteomes" id="UP001157418">
    <property type="component" value="Unassembled WGS sequence"/>
</dbReference>
<comment type="caution">
    <text evidence="3">The sequence shown here is derived from an EMBL/GenBank/DDBJ whole genome shotgun (WGS) entry which is preliminary data.</text>
</comment>
<proteinExistence type="inferred from homology"/>
<dbReference type="AlphaFoldDB" id="A0AAU9M5Y4"/>
<dbReference type="InterPro" id="IPR011989">
    <property type="entry name" value="ARM-like"/>
</dbReference>
<evidence type="ECO:0000313" key="3">
    <source>
        <dbReference type="EMBL" id="CAH1420956.1"/>
    </source>
</evidence>
<keyword evidence="2" id="KW-0472">Membrane</keyword>
<dbReference type="GO" id="GO:0043539">
    <property type="term" value="F:protein serine/threonine kinase activator activity"/>
    <property type="evidence" value="ECO:0007669"/>
    <property type="project" value="TreeGrafter"/>
</dbReference>
<dbReference type="EMBL" id="CAKMRJ010001112">
    <property type="protein sequence ID" value="CAH1420956.1"/>
    <property type="molecule type" value="Genomic_DNA"/>
</dbReference>
<keyword evidence="4" id="KW-1185">Reference proteome</keyword>
<keyword evidence="2" id="KW-1133">Transmembrane helix</keyword>
<reference evidence="3 4" key="1">
    <citation type="submission" date="2022-01" db="EMBL/GenBank/DDBJ databases">
        <authorList>
            <person name="Xiong W."/>
            <person name="Schranz E."/>
        </authorList>
    </citation>
    <scope>NUCLEOTIDE SEQUENCE [LARGE SCALE GENOMIC DNA]</scope>
</reference>
<evidence type="ECO:0000313" key="4">
    <source>
        <dbReference type="Proteomes" id="UP001157418"/>
    </source>
</evidence>
<comment type="similarity">
    <text evidence="1">Belongs to the Mo25 family.</text>
</comment>
<keyword evidence="2" id="KW-0812">Transmembrane</keyword>
<dbReference type="SUPFAM" id="SSF48371">
    <property type="entry name" value="ARM repeat"/>
    <property type="match status" value="1"/>
</dbReference>
<dbReference type="Gene3D" id="1.25.10.10">
    <property type="entry name" value="Leucine-rich Repeat Variant"/>
    <property type="match status" value="1"/>
</dbReference>
<feature type="transmembrane region" description="Helical" evidence="2">
    <location>
        <begin position="61"/>
        <end position="79"/>
    </location>
</feature>